<feature type="compositionally biased region" description="Polar residues" evidence="1">
    <location>
        <begin position="692"/>
        <end position="701"/>
    </location>
</feature>
<feature type="compositionally biased region" description="Polar residues" evidence="1">
    <location>
        <begin position="608"/>
        <end position="618"/>
    </location>
</feature>
<feature type="compositionally biased region" description="Basic and acidic residues" evidence="1">
    <location>
        <begin position="88"/>
        <end position="101"/>
    </location>
</feature>
<proteinExistence type="predicted"/>
<feature type="compositionally biased region" description="Basic and acidic residues" evidence="1">
    <location>
        <begin position="174"/>
        <end position="190"/>
    </location>
</feature>
<dbReference type="Pfam" id="PF05132">
    <property type="entry name" value="RNA_pol_Rpc4"/>
    <property type="match status" value="1"/>
</dbReference>
<evidence type="ECO:0000313" key="2">
    <source>
        <dbReference type="EMBL" id="MDI1489458.1"/>
    </source>
</evidence>
<dbReference type="AlphaFoldDB" id="A0AA43QRB7"/>
<feature type="compositionally biased region" description="Gly residues" evidence="1">
    <location>
        <begin position="239"/>
        <end position="259"/>
    </location>
</feature>
<reference evidence="2" key="1">
    <citation type="journal article" date="2023" name="Genome Biol. Evol.">
        <title>First Whole Genome Sequence and Flow Cytometry Genome Size Data for the Lichen-Forming Fungus Ramalina farinacea (Ascomycota).</title>
        <authorList>
            <person name="Llewellyn T."/>
            <person name="Mian S."/>
            <person name="Hill R."/>
            <person name="Leitch I.J."/>
            <person name="Gaya E."/>
        </authorList>
    </citation>
    <scope>NUCLEOTIDE SEQUENCE</scope>
    <source>
        <strain evidence="2">LIQ254RAFAR</strain>
    </source>
</reference>
<feature type="compositionally biased region" description="Basic residues" evidence="1">
    <location>
        <begin position="159"/>
        <end position="171"/>
    </location>
</feature>
<name>A0AA43QRB7_9LECA</name>
<evidence type="ECO:0000313" key="3">
    <source>
        <dbReference type="Proteomes" id="UP001161017"/>
    </source>
</evidence>
<accession>A0AA43QRB7</accession>
<evidence type="ECO:0000256" key="1">
    <source>
        <dbReference type="SAM" id="MobiDB-lite"/>
    </source>
</evidence>
<feature type="region of interest" description="Disordered" evidence="1">
    <location>
        <begin position="1"/>
        <end position="332"/>
    </location>
</feature>
<feature type="region of interest" description="Disordered" evidence="1">
    <location>
        <begin position="370"/>
        <end position="395"/>
    </location>
</feature>
<protein>
    <submittedName>
        <fullName evidence="2">Uncharacterized protein</fullName>
    </submittedName>
</protein>
<feature type="compositionally biased region" description="Basic residues" evidence="1">
    <location>
        <begin position="1"/>
        <end position="12"/>
    </location>
</feature>
<dbReference type="InterPro" id="IPR007811">
    <property type="entry name" value="RPC4"/>
</dbReference>
<feature type="region of interest" description="Disordered" evidence="1">
    <location>
        <begin position="481"/>
        <end position="565"/>
    </location>
</feature>
<feature type="compositionally biased region" description="Basic residues" evidence="1">
    <location>
        <begin position="319"/>
        <end position="332"/>
    </location>
</feature>
<dbReference type="GO" id="GO:0006383">
    <property type="term" value="P:transcription by RNA polymerase III"/>
    <property type="evidence" value="ECO:0007669"/>
    <property type="project" value="InterPro"/>
</dbReference>
<sequence length="791" mass="86632">MAPRQTARRGRPPRSSNQPAPPTQDDTARQPSTAPSSGFVPINAPPPSITQEDLEANERMISEAFGDSPPPRQEASLSLPTESIAPQADDHAVAVLEDRSEPGPTYPPNTVGDEASSPPPTEPLMDESVDSPPRDVEDREAMEPTEDDPETLGEDQPRRPKTLKFKPKSFIRRSQAERDALEKAEAERQSGRTNTRNTRGRPVDSGSRRGRGGAVLQASGVLGGDIVRESGPGVRRGRGGAGRRGGRGGGRGGDGGGDGNAVAADDVEAEQNTAPKEAEGVEPRRRSSARVKKEAKAKAGAEGAEVDQDGDTVMGATASRRRGGKSSGKTKIKVKNEDDKLYDYGFNDEEEGIDGARRIPIAEISLISDDEDDDMGISENARGKQRAHTPRPGAWQLFPVYPERHEHVERERAVNTDASSWTAAELRRKAKEKQEATGSLFLPDEEAAQVVHSTTQTASKRRQKDLEVIRDDRVWKGVYEDEDVGPAVVIKPEPEEDPMLVDVVESTQQQPREKPNKKPPSRSPRPSTVESRRQITRESPSSQLILEDHEEHVSRQQPAKRLRKRRYQNVTSEMFPHSIEEDEDFAEVIRIWKEMRGLEQDADRSLQDDVSSSATLDNHPTGAFTDVKGDPNRHGNSYLIQLPPILPSLRDINTPAPKPKTEQKAKTPPSNPFHPSIKPDPDASDSHKDSRLSNSYSVTSMNPPAGYTGTFTIYTNGTMEADWGGLKLDVQQSQQAGFAQEVLLHDYEATTTKVEDEEKWEEVINCGTDAWAVGKIEGGFVAGPGWDSLLG</sequence>
<feature type="compositionally biased region" description="Acidic residues" evidence="1">
    <location>
        <begin position="143"/>
        <end position="153"/>
    </location>
</feature>
<organism evidence="2 3">
    <name type="scientific">Ramalina farinacea</name>
    <dbReference type="NCBI Taxonomy" id="258253"/>
    <lineage>
        <taxon>Eukaryota</taxon>
        <taxon>Fungi</taxon>
        <taxon>Dikarya</taxon>
        <taxon>Ascomycota</taxon>
        <taxon>Pezizomycotina</taxon>
        <taxon>Lecanoromycetes</taxon>
        <taxon>OSLEUM clade</taxon>
        <taxon>Lecanoromycetidae</taxon>
        <taxon>Lecanorales</taxon>
        <taxon>Lecanorineae</taxon>
        <taxon>Ramalinaceae</taxon>
        <taxon>Ramalina</taxon>
    </lineage>
</organism>
<feature type="region of interest" description="Disordered" evidence="1">
    <location>
        <begin position="428"/>
        <end position="464"/>
    </location>
</feature>
<feature type="compositionally biased region" description="Basic and acidic residues" evidence="1">
    <location>
        <begin position="276"/>
        <end position="299"/>
    </location>
</feature>
<gene>
    <name evidence="2" type="ORF">OHK93_008737</name>
</gene>
<dbReference type="Proteomes" id="UP001161017">
    <property type="component" value="Unassembled WGS sequence"/>
</dbReference>
<keyword evidence="3" id="KW-1185">Reference proteome</keyword>
<comment type="caution">
    <text evidence="2">The sequence shown here is derived from an EMBL/GenBank/DDBJ whole genome shotgun (WGS) entry which is preliminary data.</text>
</comment>
<feature type="compositionally biased region" description="Basic and acidic residues" evidence="1">
    <location>
        <begin position="132"/>
        <end position="142"/>
    </location>
</feature>
<dbReference type="EMBL" id="JAPUFD010000009">
    <property type="protein sequence ID" value="MDI1489458.1"/>
    <property type="molecule type" value="Genomic_DNA"/>
</dbReference>
<feature type="compositionally biased region" description="Basic and acidic residues" evidence="1">
    <location>
        <begin position="677"/>
        <end position="691"/>
    </location>
</feature>
<feature type="region of interest" description="Disordered" evidence="1">
    <location>
        <begin position="599"/>
        <end position="701"/>
    </location>
</feature>
<dbReference type="GO" id="GO:0005666">
    <property type="term" value="C:RNA polymerase III complex"/>
    <property type="evidence" value="ECO:0007669"/>
    <property type="project" value="InterPro"/>
</dbReference>
<dbReference type="GO" id="GO:0003677">
    <property type="term" value="F:DNA binding"/>
    <property type="evidence" value="ECO:0007669"/>
    <property type="project" value="InterPro"/>
</dbReference>